<evidence type="ECO:0000313" key="2">
    <source>
        <dbReference type="EMBL" id="PCJ27944.1"/>
    </source>
</evidence>
<protein>
    <recommendedName>
        <fullName evidence="1">DUF403 domain-containing protein</fullName>
    </recommendedName>
</protein>
<dbReference type="PANTHER" id="PTHR34595">
    <property type="entry name" value="BLR5612 PROTEIN"/>
    <property type="match status" value="1"/>
</dbReference>
<dbReference type="Proteomes" id="UP000218327">
    <property type="component" value="Unassembled WGS sequence"/>
</dbReference>
<organism evidence="2 3">
    <name type="scientific">SAR86 cluster bacterium</name>
    <dbReference type="NCBI Taxonomy" id="2030880"/>
    <lineage>
        <taxon>Bacteria</taxon>
        <taxon>Pseudomonadati</taxon>
        <taxon>Pseudomonadota</taxon>
        <taxon>Gammaproteobacteria</taxon>
        <taxon>SAR86 cluster</taxon>
    </lineage>
</organism>
<dbReference type="PANTHER" id="PTHR34595:SF7">
    <property type="entry name" value="SLL1039 PROTEIN"/>
    <property type="match status" value="1"/>
</dbReference>
<reference evidence="3" key="1">
    <citation type="submission" date="2017-08" db="EMBL/GenBank/DDBJ databases">
        <title>A dynamic microbial community with high functional redundancy inhabits the cold, oxic subseafloor aquifer.</title>
        <authorList>
            <person name="Tully B.J."/>
            <person name="Wheat C.G."/>
            <person name="Glazer B.T."/>
            <person name="Huber J.A."/>
        </authorList>
    </citation>
    <scope>NUCLEOTIDE SEQUENCE [LARGE SCALE GENOMIC DNA]</scope>
</reference>
<dbReference type="AlphaFoldDB" id="A0A2A5B8N1"/>
<dbReference type="InterPro" id="IPR007296">
    <property type="entry name" value="DUF403"/>
</dbReference>
<evidence type="ECO:0000259" key="1">
    <source>
        <dbReference type="Pfam" id="PF04168"/>
    </source>
</evidence>
<feature type="domain" description="DUF403" evidence="1">
    <location>
        <begin position="1"/>
        <end position="312"/>
    </location>
</feature>
<dbReference type="EMBL" id="NVVJ01000004">
    <property type="protein sequence ID" value="PCJ27944.1"/>
    <property type="molecule type" value="Genomic_DNA"/>
</dbReference>
<evidence type="ECO:0000313" key="3">
    <source>
        <dbReference type="Proteomes" id="UP000218327"/>
    </source>
</evidence>
<gene>
    <name evidence="2" type="ORF">COA96_01920</name>
</gene>
<name>A0A2A5B8N1_9GAMM</name>
<dbReference type="Pfam" id="PF04168">
    <property type="entry name" value="Alpha-E"/>
    <property type="match status" value="1"/>
</dbReference>
<comment type="caution">
    <text evidence="2">The sequence shown here is derived from an EMBL/GenBank/DDBJ whole genome shotgun (WGS) entry which is preliminary data.</text>
</comment>
<proteinExistence type="predicted"/>
<dbReference type="InterPro" id="IPR051680">
    <property type="entry name" value="ATP-dep_Glu-Cys_Ligase-2"/>
</dbReference>
<sequence length="316" mass="35686">MLSRVAERVYWQARYLERAENTARLLNVFSTLLLDLPPRTKLGWHSLVEITGTDAGFDAKYKQALERNVIRFLLSDNNGCSILDMLALARENARTTREIMPTEAFEQINNLYFFAKENAAKGVARGPRHELLEQIISSCQQISGLMAGSMSRGAAYSFVRLGRSLERADMTTRIVDVGSGNLLPALNKNESSSGGNNAPYENTLWMNILRSQSGYQMYRQNVRNRVNGEDVVRFLLQNEEFPRAVTHALITLTKVLGKLPNNASVSKQVEKTLNIVRKGKIDKLLDNGLLEYIDKLQLEIGQIHNKIANTWFLPNK</sequence>
<accession>A0A2A5B8N1</accession>